<dbReference type="InterPro" id="IPR009347">
    <property type="entry name" value="RTBV_P46"/>
</dbReference>
<evidence type="ECO:0000313" key="3">
    <source>
        <dbReference type="Proteomes" id="UP001210211"/>
    </source>
</evidence>
<keyword evidence="3" id="KW-1185">Reference proteome</keyword>
<dbReference type="Proteomes" id="UP001210211">
    <property type="component" value="Unassembled WGS sequence"/>
</dbReference>
<comment type="caution">
    <text evidence="2">The sequence shown here is derived from an EMBL/GenBank/DDBJ whole genome shotgun (WGS) entry which is preliminary data.</text>
</comment>
<evidence type="ECO:0000313" key="2">
    <source>
        <dbReference type="EMBL" id="KAJ3705795.1"/>
    </source>
</evidence>
<accession>A0AAD5ZXD6</accession>
<sequence length="392" mass="45680">MQMQVDTTKISPKGKEKVKKSEVSFSSIKQFSASTYAARMKKIHGFSQPRAWEKRQMVSIGKNKMPVSDDCPIFQNDFSTKLSLKSSALLDANFVAIDKAEKARALHVLANQLYSLEQDNKKIKEKMRDISTSKQKLEERVRHHQNPIHTLERSFLIPKLRNNLLGELPNEINHKIKHMCWQQYEAMLQELYHIAHRARVMQIGVVIRKMKIYEDEYYKWTPEEISNLYAHGFIHTIDFTHSLPEGLPKKVSDLINYYRFEENTVVHIARTISRWDPSSMKRKDNRPVLRSDGQTTINVPLKTFIGITNLDLFQSENSRYRPVTTLDMYLDSSLSYLTLEDSDEEVYRDQATVVQLCDNLRCFEDEDLMVGNDGTEYYDSDLEDVIANRLEA</sequence>
<feature type="coiled-coil region" evidence="1">
    <location>
        <begin position="106"/>
        <end position="140"/>
    </location>
</feature>
<dbReference type="Pfam" id="PF06216">
    <property type="entry name" value="RTBV_P46"/>
    <property type="match status" value="2"/>
</dbReference>
<proteinExistence type="predicted"/>
<evidence type="ECO:0000256" key="1">
    <source>
        <dbReference type="SAM" id="Coils"/>
    </source>
</evidence>
<reference evidence="2 3" key="1">
    <citation type="journal article" date="2022" name="Cell">
        <title>Repeat-based holocentromeres influence genome architecture and karyotype evolution.</title>
        <authorList>
            <person name="Hofstatter P.G."/>
            <person name="Thangavel G."/>
            <person name="Lux T."/>
            <person name="Neumann P."/>
            <person name="Vondrak T."/>
            <person name="Novak P."/>
            <person name="Zhang M."/>
            <person name="Costa L."/>
            <person name="Castellani M."/>
            <person name="Scott A."/>
            <person name="Toegelov H."/>
            <person name="Fuchs J."/>
            <person name="Mata-Sucre Y."/>
            <person name="Dias Y."/>
            <person name="Vanzela A.L.L."/>
            <person name="Huettel B."/>
            <person name="Almeida C.C.S."/>
            <person name="Simkova H."/>
            <person name="Souza G."/>
            <person name="Pedrosa-Harand A."/>
            <person name="Macas J."/>
            <person name="Mayer K.F.X."/>
            <person name="Houben A."/>
            <person name="Marques A."/>
        </authorList>
    </citation>
    <scope>NUCLEOTIDE SEQUENCE [LARGE SCALE GENOMIC DNA]</scope>
    <source>
        <strain evidence="2">RhyTen1mFocal</strain>
    </source>
</reference>
<dbReference type="EMBL" id="JAMRDG010000001">
    <property type="protein sequence ID" value="KAJ3705795.1"/>
    <property type="molecule type" value="Genomic_DNA"/>
</dbReference>
<dbReference type="AlphaFoldDB" id="A0AAD5ZXD6"/>
<protein>
    <submittedName>
        <fullName evidence="2">Uncharacterized protein</fullName>
    </submittedName>
</protein>
<keyword evidence="1" id="KW-0175">Coiled coil</keyword>
<organism evidence="2 3">
    <name type="scientific">Rhynchospora tenuis</name>
    <dbReference type="NCBI Taxonomy" id="198213"/>
    <lineage>
        <taxon>Eukaryota</taxon>
        <taxon>Viridiplantae</taxon>
        <taxon>Streptophyta</taxon>
        <taxon>Embryophyta</taxon>
        <taxon>Tracheophyta</taxon>
        <taxon>Spermatophyta</taxon>
        <taxon>Magnoliopsida</taxon>
        <taxon>Liliopsida</taxon>
        <taxon>Poales</taxon>
        <taxon>Cyperaceae</taxon>
        <taxon>Cyperoideae</taxon>
        <taxon>Rhynchosporeae</taxon>
        <taxon>Rhynchospora</taxon>
    </lineage>
</organism>
<name>A0AAD5ZXD6_9POAL</name>
<gene>
    <name evidence="2" type="ORF">LUZ61_009500</name>
</gene>